<keyword evidence="17" id="KW-1185">Reference proteome</keyword>
<keyword evidence="7" id="KW-0560">Oxidoreductase</keyword>
<dbReference type="InterPro" id="IPR012258">
    <property type="entry name" value="Acyl-CoA_oxidase"/>
</dbReference>
<evidence type="ECO:0000256" key="6">
    <source>
        <dbReference type="ARBA" id="ARBA00022832"/>
    </source>
</evidence>
<dbReference type="Pfam" id="PF01756">
    <property type="entry name" value="ACOX"/>
    <property type="match status" value="1"/>
</dbReference>
<evidence type="ECO:0000256" key="9">
    <source>
        <dbReference type="ARBA" id="ARBA00023140"/>
    </source>
</evidence>
<evidence type="ECO:0000256" key="11">
    <source>
        <dbReference type="PIRSR" id="PIRSR000168-2"/>
    </source>
</evidence>
<comment type="cofactor">
    <cofactor evidence="1">
        <name>FAD</name>
        <dbReference type="ChEBI" id="CHEBI:57692"/>
    </cofactor>
</comment>
<dbReference type="Gene3D" id="2.40.110.10">
    <property type="entry name" value="Butyryl-CoA Dehydrogenase, subunit A, domain 2"/>
    <property type="match status" value="1"/>
</dbReference>
<evidence type="ECO:0000256" key="10">
    <source>
        <dbReference type="PIRNR" id="PIRNR000168"/>
    </source>
</evidence>
<protein>
    <recommendedName>
        <fullName evidence="10">Acyl-coenzyme A oxidase</fullName>
    </recommendedName>
</protein>
<dbReference type="InterPro" id="IPR036250">
    <property type="entry name" value="AcylCo_DH-like_C"/>
</dbReference>
<dbReference type="InterPro" id="IPR037069">
    <property type="entry name" value="AcylCoA_DH/ox_N_sf"/>
</dbReference>
<dbReference type="Proteomes" id="UP001445335">
    <property type="component" value="Unassembled WGS sequence"/>
</dbReference>
<dbReference type="GO" id="GO:0003997">
    <property type="term" value="F:acyl-CoA oxidase activity"/>
    <property type="evidence" value="ECO:0007669"/>
    <property type="project" value="InterPro"/>
</dbReference>
<dbReference type="InterPro" id="IPR009100">
    <property type="entry name" value="AcylCoA_DH/oxidase_NM_dom_sf"/>
</dbReference>
<gene>
    <name evidence="16" type="ORF">WJX81_000797</name>
</gene>
<organism evidence="16 17">
    <name type="scientific">Elliptochloris bilobata</name>
    <dbReference type="NCBI Taxonomy" id="381761"/>
    <lineage>
        <taxon>Eukaryota</taxon>
        <taxon>Viridiplantae</taxon>
        <taxon>Chlorophyta</taxon>
        <taxon>core chlorophytes</taxon>
        <taxon>Trebouxiophyceae</taxon>
        <taxon>Trebouxiophyceae incertae sedis</taxon>
        <taxon>Elliptochloris clade</taxon>
        <taxon>Elliptochloris</taxon>
    </lineage>
</organism>
<dbReference type="Pfam" id="PF22924">
    <property type="entry name" value="ACOX_C_alpha1"/>
    <property type="match status" value="1"/>
</dbReference>
<feature type="domain" description="Acyl-coenzyme A oxidase N-terminal" evidence="14">
    <location>
        <begin position="11"/>
        <end position="124"/>
    </location>
</feature>
<evidence type="ECO:0000259" key="13">
    <source>
        <dbReference type="Pfam" id="PF02770"/>
    </source>
</evidence>
<keyword evidence="4 10" id="KW-0285">Flavoprotein</keyword>
<feature type="domain" description="Acyl-CoA oxidase C-terminal" evidence="12">
    <location>
        <begin position="470"/>
        <end position="653"/>
    </location>
</feature>
<comment type="subcellular location">
    <subcellularLocation>
        <location evidence="2">Peroxisome</location>
    </subcellularLocation>
</comment>
<evidence type="ECO:0000256" key="2">
    <source>
        <dbReference type="ARBA" id="ARBA00004275"/>
    </source>
</evidence>
<dbReference type="Pfam" id="PF02770">
    <property type="entry name" value="Acyl-CoA_dh_M"/>
    <property type="match status" value="1"/>
</dbReference>
<feature type="binding site" evidence="11">
    <location>
        <position position="171"/>
    </location>
    <ligand>
        <name>FAD</name>
        <dbReference type="ChEBI" id="CHEBI:57692"/>
    </ligand>
</feature>
<evidence type="ECO:0000256" key="7">
    <source>
        <dbReference type="ARBA" id="ARBA00023002"/>
    </source>
</evidence>
<dbReference type="InterPro" id="IPR055060">
    <property type="entry name" value="ACOX_C_alpha1"/>
</dbReference>
<dbReference type="PANTHER" id="PTHR10909:SF250">
    <property type="entry name" value="PEROXISOMAL ACYL-COENZYME A OXIDASE 1"/>
    <property type="match status" value="1"/>
</dbReference>
<dbReference type="EMBL" id="JALJOU010000030">
    <property type="protein sequence ID" value="KAK9834972.1"/>
    <property type="molecule type" value="Genomic_DNA"/>
</dbReference>
<dbReference type="InterPro" id="IPR006091">
    <property type="entry name" value="Acyl-CoA_Oxase/DH_mid-dom"/>
</dbReference>
<dbReference type="Gene3D" id="1.20.140.10">
    <property type="entry name" value="Butyryl-CoA Dehydrogenase, subunit A, domain 3"/>
    <property type="match status" value="2"/>
</dbReference>
<feature type="binding site" evidence="11">
    <location>
        <position position="132"/>
    </location>
    <ligand>
        <name>FAD</name>
        <dbReference type="ChEBI" id="CHEBI:57692"/>
    </ligand>
</feature>
<dbReference type="GO" id="GO:0055088">
    <property type="term" value="P:lipid homeostasis"/>
    <property type="evidence" value="ECO:0007669"/>
    <property type="project" value="TreeGrafter"/>
</dbReference>
<accession>A0AAW1RMJ5</accession>
<dbReference type="SUPFAM" id="SSF56645">
    <property type="entry name" value="Acyl-CoA dehydrogenase NM domain-like"/>
    <property type="match status" value="1"/>
</dbReference>
<evidence type="ECO:0000256" key="5">
    <source>
        <dbReference type="ARBA" id="ARBA00022827"/>
    </source>
</evidence>
<dbReference type="InterPro" id="IPR002655">
    <property type="entry name" value="Acyl-CoA_oxidase_C"/>
</dbReference>
<dbReference type="Pfam" id="PF14749">
    <property type="entry name" value="Acyl-CoA_ox_N"/>
    <property type="match status" value="1"/>
</dbReference>
<keyword evidence="9" id="KW-0576">Peroxisome</keyword>
<evidence type="ECO:0000256" key="8">
    <source>
        <dbReference type="ARBA" id="ARBA00023098"/>
    </source>
</evidence>
<keyword evidence="8" id="KW-0443">Lipid metabolism</keyword>
<dbReference type="Gene3D" id="1.10.540.10">
    <property type="entry name" value="Acyl-CoA dehydrogenase/oxidase, N-terminal domain"/>
    <property type="match status" value="1"/>
</dbReference>
<reference evidence="16 17" key="1">
    <citation type="journal article" date="2024" name="Nat. Commun.">
        <title>Phylogenomics reveals the evolutionary origins of lichenization in chlorophyte algae.</title>
        <authorList>
            <person name="Puginier C."/>
            <person name="Libourel C."/>
            <person name="Otte J."/>
            <person name="Skaloud P."/>
            <person name="Haon M."/>
            <person name="Grisel S."/>
            <person name="Petersen M."/>
            <person name="Berrin J.G."/>
            <person name="Delaux P.M."/>
            <person name="Dal Grande F."/>
            <person name="Keller J."/>
        </authorList>
    </citation>
    <scope>NUCLEOTIDE SEQUENCE [LARGE SCALE GENOMIC DNA]</scope>
    <source>
        <strain evidence="16 17">SAG 245.80</strain>
    </source>
</reference>
<feature type="domain" description="Acyl-CoA oxidase C-alpha1" evidence="15">
    <location>
        <begin position="270"/>
        <end position="408"/>
    </location>
</feature>
<feature type="domain" description="Acyl-CoA oxidase/dehydrogenase middle" evidence="13">
    <location>
        <begin position="129"/>
        <end position="238"/>
    </location>
</feature>
<dbReference type="GO" id="GO:0033540">
    <property type="term" value="P:fatty acid beta-oxidation using acyl-CoA oxidase"/>
    <property type="evidence" value="ECO:0007669"/>
    <property type="project" value="TreeGrafter"/>
</dbReference>
<dbReference type="GO" id="GO:0071949">
    <property type="term" value="F:FAD binding"/>
    <property type="evidence" value="ECO:0007669"/>
    <property type="project" value="InterPro"/>
</dbReference>
<proteinExistence type="inferred from homology"/>
<dbReference type="GO" id="GO:0005777">
    <property type="term" value="C:peroxisome"/>
    <property type="evidence" value="ECO:0007669"/>
    <property type="project" value="UniProtKB-SubCell"/>
</dbReference>
<evidence type="ECO:0000259" key="14">
    <source>
        <dbReference type="Pfam" id="PF14749"/>
    </source>
</evidence>
<keyword evidence="6" id="KW-0276">Fatty acid metabolism</keyword>
<evidence type="ECO:0000256" key="1">
    <source>
        <dbReference type="ARBA" id="ARBA00001974"/>
    </source>
</evidence>
<evidence type="ECO:0000259" key="12">
    <source>
        <dbReference type="Pfam" id="PF01756"/>
    </source>
</evidence>
<evidence type="ECO:0000313" key="17">
    <source>
        <dbReference type="Proteomes" id="UP001445335"/>
    </source>
</evidence>
<evidence type="ECO:0000256" key="3">
    <source>
        <dbReference type="ARBA" id="ARBA00006288"/>
    </source>
</evidence>
<evidence type="ECO:0000259" key="15">
    <source>
        <dbReference type="Pfam" id="PF22924"/>
    </source>
</evidence>
<comment type="caution">
    <text evidence="16">The sequence shown here is derived from an EMBL/GenBank/DDBJ whole genome shotgun (WGS) entry which is preliminary data.</text>
</comment>
<evidence type="ECO:0000256" key="4">
    <source>
        <dbReference type="ARBA" id="ARBA00022630"/>
    </source>
</evidence>
<name>A0AAW1RMJ5_9CHLO</name>
<evidence type="ECO:0000313" key="16">
    <source>
        <dbReference type="EMBL" id="KAK9834972.1"/>
    </source>
</evidence>
<dbReference type="GO" id="GO:0005504">
    <property type="term" value="F:fatty acid binding"/>
    <property type="evidence" value="ECO:0007669"/>
    <property type="project" value="TreeGrafter"/>
</dbReference>
<dbReference type="SUPFAM" id="SSF47203">
    <property type="entry name" value="Acyl-CoA dehydrogenase C-terminal domain-like"/>
    <property type="match status" value="2"/>
</dbReference>
<dbReference type="FunFam" id="2.40.110.10:FF:000003">
    <property type="entry name" value="Acyl-coenzyme A oxidase"/>
    <property type="match status" value="1"/>
</dbReference>
<dbReference type="InterPro" id="IPR046373">
    <property type="entry name" value="Acyl-CoA_Oxase/DH_mid-dom_sf"/>
</dbReference>
<keyword evidence="5 10" id="KW-0274">FAD</keyword>
<dbReference type="InterPro" id="IPR029320">
    <property type="entry name" value="Acyl-CoA_ox_N"/>
</dbReference>
<dbReference type="FunFam" id="1.20.140.10:FF:000013">
    <property type="entry name" value="Acyl-coenzyme A oxidase"/>
    <property type="match status" value="1"/>
</dbReference>
<dbReference type="AlphaFoldDB" id="A0AAW1RMJ5"/>
<comment type="similarity">
    <text evidence="3 10">Belongs to the acyl-CoA oxidase family.</text>
</comment>
<sequence>MKTERARSALDSRQLAEYLNGGKEKLQRIAELAGILKETEWGDKSRRYYLTRTEEYVDGLKAALGIWQLIRSKKISMEDGMEARKLLNFPGGLELHIGMFIPTLLSQATPDQQAEWLPKALGLRLIGTYAQTELGHGTFVRGLQTTATYDEDTRDFVVHSPALTATKWWPGGLGKTATHVVAMARLFIKGRDHGPHAFVLPIRDMQTHEPLPGIDVGDIGPKFGYNGVDNGYLSFDHVRVPRKSMLMRFAKVTEEGEYVPPPAANSKASYATMVYVRATIVEDAGWLLARSVTIAVRYAAVRRQTAARAGEREVQVLDYQNTAADLLPLVAACYALIVMGKAGMESYRHFEADRDRGDFEGLPELHATLSGMKALSTWIASDGMEACRRACGGHGFSQLSGLPSILQSPNSTLLTRLFDLRQTARFLVKSLLAAEGGKATAGSVEYVANARATLKERCAVRSAAGWLRSDVQVAALRHRAARLCCEATAALAGASGGAPAFEGPAWNGRTVDLIRLAKAHCALVLHRTFAASVRRMADEGTVPPATAEVLERLVALWGLAALTREAGDFLEDGYLTGQQAAWARAQQYTLLAALRPDAVALVDAFGIEDYLLNSALGRADGDVYRALLAAARASPLNATQAGPAWDPVLRPLLTDRPAARL</sequence>
<dbReference type="PIRSF" id="PIRSF000168">
    <property type="entry name" value="Acyl-CoA_oxidase"/>
    <property type="match status" value="1"/>
</dbReference>
<dbReference type="PANTHER" id="PTHR10909">
    <property type="entry name" value="ELECTRON TRANSPORT OXIDOREDUCTASE"/>
    <property type="match status" value="1"/>
</dbReference>